<dbReference type="InterPro" id="IPR013830">
    <property type="entry name" value="SGNH_hydro"/>
</dbReference>
<name>A0A507EPH6_9FUNG</name>
<dbReference type="CDD" id="cd00229">
    <property type="entry name" value="SGNH_hydrolase"/>
    <property type="match status" value="1"/>
</dbReference>
<feature type="domain" description="SGNH hydrolase-type esterase" evidence="1">
    <location>
        <begin position="62"/>
        <end position="205"/>
    </location>
</feature>
<dbReference type="Gene3D" id="3.40.50.1110">
    <property type="entry name" value="SGNH hydrolase"/>
    <property type="match status" value="1"/>
</dbReference>
<comment type="caution">
    <text evidence="2">The sequence shown here is derived from an EMBL/GenBank/DDBJ whole genome shotgun (WGS) entry which is preliminary data.</text>
</comment>
<dbReference type="EMBL" id="QEAP01000510">
    <property type="protein sequence ID" value="TPX65078.1"/>
    <property type="molecule type" value="Genomic_DNA"/>
</dbReference>
<dbReference type="InterPro" id="IPR036514">
    <property type="entry name" value="SGNH_hydro_sf"/>
</dbReference>
<evidence type="ECO:0000259" key="1">
    <source>
        <dbReference type="Pfam" id="PF13472"/>
    </source>
</evidence>
<protein>
    <recommendedName>
        <fullName evidence="1">SGNH hydrolase-type esterase domain-containing protein</fullName>
    </recommendedName>
</protein>
<sequence>MTKKSKPMRDQTRTACTNHIQHFTDTTTTTTTTASAPAYTQLLLGDSHTERLEWKFPLLALKQTLLCGCGGDRISQLAWRISNTENLGYTQNDAMKSASFERIGILIGTNNISEKSLSEKQINAMVDQVSSMVQLVKETWPGALVTVFPLPPIPTRGRSKRDQATVDAYNQALRDKGLLQDYIHWPEMDLELDFEDEVHLSETGYLKWREMVRTAGFE</sequence>
<reference evidence="2 3" key="1">
    <citation type="journal article" date="2019" name="Sci. Rep.">
        <title>Comparative genomics of chytrid fungi reveal insights into the obligate biotrophic and pathogenic lifestyle of Synchytrium endobioticum.</title>
        <authorList>
            <person name="van de Vossenberg B.T.L.H."/>
            <person name="Warris S."/>
            <person name="Nguyen H.D.T."/>
            <person name="van Gent-Pelzer M.P.E."/>
            <person name="Joly D.L."/>
            <person name="van de Geest H.C."/>
            <person name="Bonants P.J.M."/>
            <person name="Smith D.S."/>
            <person name="Levesque C.A."/>
            <person name="van der Lee T.A.J."/>
        </authorList>
    </citation>
    <scope>NUCLEOTIDE SEQUENCE [LARGE SCALE GENOMIC DNA]</scope>
    <source>
        <strain evidence="2 3">CBS 675.73</strain>
    </source>
</reference>
<dbReference type="AlphaFoldDB" id="A0A507EPH6"/>
<proteinExistence type="predicted"/>
<dbReference type="SUPFAM" id="SSF52266">
    <property type="entry name" value="SGNH hydrolase"/>
    <property type="match status" value="1"/>
</dbReference>
<dbReference type="Proteomes" id="UP000320333">
    <property type="component" value="Unassembled WGS sequence"/>
</dbReference>
<dbReference type="OrthoDB" id="505607at2759"/>
<dbReference type="Pfam" id="PF13472">
    <property type="entry name" value="Lipase_GDSL_2"/>
    <property type="match status" value="1"/>
</dbReference>
<evidence type="ECO:0000313" key="2">
    <source>
        <dbReference type="EMBL" id="TPX65078.1"/>
    </source>
</evidence>
<evidence type="ECO:0000313" key="3">
    <source>
        <dbReference type="Proteomes" id="UP000320333"/>
    </source>
</evidence>
<keyword evidence="3" id="KW-1185">Reference proteome</keyword>
<accession>A0A507EPH6</accession>
<organism evidence="2 3">
    <name type="scientific">Chytriomyces confervae</name>
    <dbReference type="NCBI Taxonomy" id="246404"/>
    <lineage>
        <taxon>Eukaryota</taxon>
        <taxon>Fungi</taxon>
        <taxon>Fungi incertae sedis</taxon>
        <taxon>Chytridiomycota</taxon>
        <taxon>Chytridiomycota incertae sedis</taxon>
        <taxon>Chytridiomycetes</taxon>
        <taxon>Chytridiales</taxon>
        <taxon>Chytriomycetaceae</taxon>
        <taxon>Chytriomyces</taxon>
    </lineage>
</organism>
<gene>
    <name evidence="2" type="ORF">CcCBS67573_g08231</name>
</gene>